<comment type="similarity">
    <text evidence="1">Belongs to the complex I 30 kDa subunit family.</text>
</comment>
<reference evidence="3" key="1">
    <citation type="journal article" date="2020" name="mSystems">
        <title>Genome- and Community-Level Interaction Insights into Carbon Utilization and Element Cycling Functions of Hydrothermarchaeota in Hydrothermal Sediment.</title>
        <authorList>
            <person name="Zhou Z."/>
            <person name="Liu Y."/>
            <person name="Xu W."/>
            <person name="Pan J."/>
            <person name="Luo Z.H."/>
            <person name="Li M."/>
        </authorList>
    </citation>
    <scope>NUCLEOTIDE SEQUENCE [LARGE SCALE GENOMIC DNA]</scope>
    <source>
        <strain evidence="3">HyVt-102</strain>
    </source>
</reference>
<dbReference type="GO" id="GO:0008137">
    <property type="term" value="F:NADH dehydrogenase (ubiquinone) activity"/>
    <property type="evidence" value="ECO:0007669"/>
    <property type="project" value="InterPro"/>
</dbReference>
<dbReference type="AlphaFoldDB" id="A0A7C0V9K5"/>
<dbReference type="PANTHER" id="PTHR10884">
    <property type="entry name" value="NADH DEHYDROGENASE UBIQUINONE IRON-SULFUR PROTEIN 3"/>
    <property type="match status" value="1"/>
</dbReference>
<dbReference type="SUPFAM" id="SSF143243">
    <property type="entry name" value="Nqo5-like"/>
    <property type="match status" value="1"/>
</dbReference>
<sequence length="154" mass="18337">MIVESIGKRFGDKVKVKERRDGKFDIYVNPDMVLPLISFLKTSKFDHLTFITCVDWIKEKEFELVYNLFSYETREEVFVKVRVNREKPEVESIIPVYEIAETYEREIHEMFGVYFAGNDNLTPIFLEDWKGPPPMRKDFDALEYSNEKYEVKNG</sequence>
<accession>A0A7C0V9K5</accession>
<organism evidence="3">
    <name type="scientific">candidate division WOR-3 bacterium</name>
    <dbReference type="NCBI Taxonomy" id="2052148"/>
    <lineage>
        <taxon>Bacteria</taxon>
        <taxon>Bacteria division WOR-3</taxon>
    </lineage>
</organism>
<gene>
    <name evidence="3" type="ORF">ENF18_01020</name>
</gene>
<dbReference type="EMBL" id="DQWE01000048">
    <property type="protein sequence ID" value="HDI82356.1"/>
    <property type="molecule type" value="Genomic_DNA"/>
</dbReference>
<dbReference type="Proteomes" id="UP000885847">
    <property type="component" value="Unassembled WGS sequence"/>
</dbReference>
<dbReference type="Pfam" id="PF00329">
    <property type="entry name" value="Complex1_30kDa"/>
    <property type="match status" value="1"/>
</dbReference>
<dbReference type="Gene3D" id="3.30.460.80">
    <property type="entry name" value="NADH:ubiquinone oxidoreductase, 30kDa subunit"/>
    <property type="match status" value="1"/>
</dbReference>
<dbReference type="InterPro" id="IPR037232">
    <property type="entry name" value="NADH_quin_OxRdtase_su_C/D-like"/>
</dbReference>
<name>A0A7C0V9K5_UNCW3</name>
<feature type="domain" description="NADH:ubiquinone oxidoreductase 30kDa subunit" evidence="2">
    <location>
        <begin position="26"/>
        <end position="143"/>
    </location>
</feature>
<dbReference type="InterPro" id="IPR001268">
    <property type="entry name" value="NADH_UbQ_OxRdtase_30kDa_su"/>
</dbReference>
<proteinExistence type="inferred from homology"/>
<dbReference type="PANTHER" id="PTHR10884:SF14">
    <property type="entry name" value="NADH DEHYDROGENASE [UBIQUINONE] IRON-SULFUR PROTEIN 3, MITOCHONDRIAL"/>
    <property type="match status" value="1"/>
</dbReference>
<evidence type="ECO:0000313" key="3">
    <source>
        <dbReference type="EMBL" id="HDI82356.1"/>
    </source>
</evidence>
<evidence type="ECO:0000259" key="2">
    <source>
        <dbReference type="Pfam" id="PF00329"/>
    </source>
</evidence>
<protein>
    <submittedName>
        <fullName evidence="3">NADH-quinone oxidoreductase subunit C</fullName>
    </submittedName>
</protein>
<evidence type="ECO:0000256" key="1">
    <source>
        <dbReference type="ARBA" id="ARBA00007569"/>
    </source>
</evidence>
<comment type="caution">
    <text evidence="3">The sequence shown here is derived from an EMBL/GenBank/DDBJ whole genome shotgun (WGS) entry which is preliminary data.</text>
</comment>